<gene>
    <name evidence="2" type="ORF">M440DRAFT_208520</name>
</gene>
<dbReference type="AlphaFoldDB" id="A0A2T4BR05"/>
<proteinExistence type="predicted"/>
<dbReference type="Proteomes" id="UP000240760">
    <property type="component" value="Unassembled WGS sequence"/>
</dbReference>
<evidence type="ECO:0000313" key="3">
    <source>
        <dbReference type="Proteomes" id="UP000240760"/>
    </source>
</evidence>
<evidence type="ECO:0000313" key="2">
    <source>
        <dbReference type="EMBL" id="PTB71715.1"/>
    </source>
</evidence>
<reference evidence="2 3" key="1">
    <citation type="submission" date="2016-07" db="EMBL/GenBank/DDBJ databases">
        <title>Multiple horizontal gene transfer events from other fungi enriched the ability of initially mycotrophic Trichoderma (Ascomycota) to feed on dead plant biomass.</title>
        <authorList>
            <consortium name="DOE Joint Genome Institute"/>
            <person name="Aerts A."/>
            <person name="Atanasova L."/>
            <person name="Chenthamara K."/>
            <person name="Zhang J."/>
            <person name="Grujic M."/>
            <person name="Henrissat B."/>
            <person name="Kuo A."/>
            <person name="Salamov A."/>
            <person name="Lipzen A."/>
            <person name="Labutti K."/>
            <person name="Barry K."/>
            <person name="Miao Y."/>
            <person name="Rahimi M.J."/>
            <person name="Shen Q."/>
            <person name="Grigoriev I.V."/>
            <person name="Kubicek C.P."/>
            <person name="Druzhinina I.S."/>
        </authorList>
    </citation>
    <scope>NUCLEOTIDE SEQUENCE [LARGE SCALE GENOMIC DNA]</scope>
    <source>
        <strain evidence="2 3">ATCC 18648</strain>
    </source>
</reference>
<name>A0A2T4BR05_TRILO</name>
<organism evidence="2 3">
    <name type="scientific">Trichoderma longibrachiatum ATCC 18648</name>
    <dbReference type="NCBI Taxonomy" id="983965"/>
    <lineage>
        <taxon>Eukaryota</taxon>
        <taxon>Fungi</taxon>
        <taxon>Dikarya</taxon>
        <taxon>Ascomycota</taxon>
        <taxon>Pezizomycotina</taxon>
        <taxon>Sordariomycetes</taxon>
        <taxon>Hypocreomycetidae</taxon>
        <taxon>Hypocreales</taxon>
        <taxon>Hypocreaceae</taxon>
        <taxon>Trichoderma</taxon>
    </lineage>
</organism>
<sequence length="180" mass="19831">MMMTLATHEDITRQKASRATLKPKRQMSSHNRLPDVPFGRAVGSFSLVRSTCTSSYPEILWRDLDGKESTSLMPPSLVPSIGFVSSCHRSRNSISRIRSSRFCLSDRLRLRSQSLRQAPDSTARHTISTRIAALQPRESRAARHPLTRSGLLASNGSHGMNSTMLTISVHSGGPLVGCLF</sequence>
<accession>A0A2T4BR05</accession>
<evidence type="ECO:0000256" key="1">
    <source>
        <dbReference type="SAM" id="MobiDB-lite"/>
    </source>
</evidence>
<protein>
    <submittedName>
        <fullName evidence="2">Uncharacterized protein</fullName>
    </submittedName>
</protein>
<keyword evidence="3" id="KW-1185">Reference proteome</keyword>
<dbReference type="EMBL" id="KZ679146">
    <property type="protein sequence ID" value="PTB71715.1"/>
    <property type="molecule type" value="Genomic_DNA"/>
</dbReference>
<feature type="region of interest" description="Disordered" evidence="1">
    <location>
        <begin position="1"/>
        <end position="34"/>
    </location>
</feature>